<evidence type="ECO:0000256" key="14">
    <source>
        <dbReference type="ARBA" id="ARBA00023273"/>
    </source>
</evidence>
<evidence type="ECO:0000256" key="8">
    <source>
        <dbReference type="ARBA" id="ARBA00022701"/>
    </source>
</evidence>
<evidence type="ECO:0000256" key="11">
    <source>
        <dbReference type="ARBA" id="ARBA00023069"/>
    </source>
</evidence>
<dbReference type="GO" id="GO:0005868">
    <property type="term" value="C:cytoplasmic dynein complex"/>
    <property type="evidence" value="ECO:0007669"/>
    <property type="project" value="InterPro"/>
</dbReference>
<evidence type="ECO:0000256" key="13">
    <source>
        <dbReference type="ARBA" id="ARBA00023212"/>
    </source>
</evidence>
<name>A0A0B1TAR7_OESDE</name>
<evidence type="ECO:0000256" key="1">
    <source>
        <dbReference type="ARBA" id="ARBA00004120"/>
    </source>
</evidence>
<dbReference type="AlphaFoldDB" id="A0A0B1TAR7"/>
<protein>
    <recommendedName>
        <fullName evidence="5">Cytoplasmic dynein 2 light intermediate chain 1</fullName>
    </recommendedName>
</protein>
<dbReference type="EMBL" id="KN551054">
    <property type="protein sequence ID" value="KHJ92912.1"/>
    <property type="molecule type" value="Genomic_DNA"/>
</dbReference>
<keyword evidence="9" id="KW-0970">Cilium biogenesis/degradation</keyword>
<proteinExistence type="inferred from homology"/>
<keyword evidence="16" id="KW-1185">Reference proteome</keyword>
<evidence type="ECO:0000256" key="9">
    <source>
        <dbReference type="ARBA" id="ARBA00022794"/>
    </source>
</evidence>
<dbReference type="InterPro" id="IPR027417">
    <property type="entry name" value="P-loop_NTPase"/>
</dbReference>
<dbReference type="Proteomes" id="UP000053660">
    <property type="component" value="Unassembled WGS sequence"/>
</dbReference>
<sequence>MESVGINMMVAVIFMPTMNNSILYHLGTKTHLGKSIFVNKFLDRSEEPKETVALEYIYARRTRGNNKDVCHIWELGGGTNFTTLLSIPLVKKNIEASSLVLVLDLTRPNELWITMEQVLAAAERCVETATKELDQKQQDVMKGRVNSRLSEYKDDIRMCSPFPIPLLIVGTKYDEFQAISLTSNSSLSPQSPQIFQNFDSEQRRKICATLRFIAHYYGAHLMFYSSYNEQLIRVGRSFLSHFAFGTSVPKAKVDDHNKPLYVVCGMDTFESIGPPPIDTASFSRAGQPLHLWKQAFCDSFPQAEKETIDKSSEDQSLFAEPLIDNLVANREKDLEIYIKQKKDRLAAEARAAEKIRAV</sequence>
<evidence type="ECO:0000256" key="12">
    <source>
        <dbReference type="ARBA" id="ARBA00023175"/>
    </source>
</evidence>
<evidence type="ECO:0000256" key="2">
    <source>
        <dbReference type="ARBA" id="ARBA00004300"/>
    </source>
</evidence>
<keyword evidence="10" id="KW-0243">Dynein</keyword>
<dbReference type="GO" id="GO:0035735">
    <property type="term" value="P:intraciliary transport involved in cilium assembly"/>
    <property type="evidence" value="ECO:0007669"/>
    <property type="project" value="InterPro"/>
</dbReference>
<dbReference type="InterPro" id="IPR040045">
    <property type="entry name" value="DYNC2LI1"/>
</dbReference>
<dbReference type="GO" id="GO:0005930">
    <property type="term" value="C:axoneme"/>
    <property type="evidence" value="ECO:0007669"/>
    <property type="project" value="UniProtKB-SubCell"/>
</dbReference>
<keyword evidence="11" id="KW-0969">Cilium</keyword>
<dbReference type="InterPro" id="IPR022780">
    <property type="entry name" value="Dynein_light_int_chain"/>
</dbReference>
<gene>
    <name evidence="15" type="ORF">OESDEN_07189</name>
</gene>
<evidence type="ECO:0000256" key="6">
    <source>
        <dbReference type="ARBA" id="ARBA00022473"/>
    </source>
</evidence>
<dbReference type="Pfam" id="PF05783">
    <property type="entry name" value="DLIC"/>
    <property type="match status" value="1"/>
</dbReference>
<evidence type="ECO:0000256" key="7">
    <source>
        <dbReference type="ARBA" id="ARBA00022490"/>
    </source>
</evidence>
<evidence type="ECO:0000256" key="4">
    <source>
        <dbReference type="ARBA" id="ARBA00006831"/>
    </source>
</evidence>
<dbReference type="GO" id="GO:0036064">
    <property type="term" value="C:ciliary basal body"/>
    <property type="evidence" value="ECO:0007669"/>
    <property type="project" value="TreeGrafter"/>
</dbReference>
<comment type="subcellular location">
    <subcellularLocation>
        <location evidence="3">Cytoplasm</location>
        <location evidence="3">Cytoskeleton</location>
        <location evidence="3">Cilium axoneme</location>
    </subcellularLocation>
    <subcellularLocation>
        <location evidence="1">Cytoplasm</location>
        <location evidence="1">Cytoskeleton</location>
        <location evidence="1">Cilium basal body</location>
    </subcellularLocation>
    <subcellularLocation>
        <location evidence="2">Cytoplasm</location>
        <location evidence="2">Cytoskeleton</location>
        <location evidence="2">Microtubule organizing center</location>
        <location evidence="2">Centrosome</location>
    </subcellularLocation>
</comment>
<dbReference type="OrthoDB" id="10263060at2759"/>
<dbReference type="GO" id="GO:0005813">
    <property type="term" value="C:centrosome"/>
    <property type="evidence" value="ECO:0007669"/>
    <property type="project" value="UniProtKB-SubCell"/>
</dbReference>
<comment type="similarity">
    <text evidence="4">Belongs to the dynein light intermediate chain family.</text>
</comment>
<accession>A0A0B1TAR7</accession>
<dbReference type="GO" id="GO:0035721">
    <property type="term" value="P:intraciliary retrograde transport"/>
    <property type="evidence" value="ECO:0007669"/>
    <property type="project" value="InterPro"/>
</dbReference>
<dbReference type="GO" id="GO:0045504">
    <property type="term" value="F:dynein heavy chain binding"/>
    <property type="evidence" value="ECO:0007669"/>
    <property type="project" value="TreeGrafter"/>
</dbReference>
<evidence type="ECO:0000256" key="10">
    <source>
        <dbReference type="ARBA" id="ARBA00023017"/>
    </source>
</evidence>
<evidence type="ECO:0000256" key="5">
    <source>
        <dbReference type="ARBA" id="ARBA00018863"/>
    </source>
</evidence>
<organism evidence="15 16">
    <name type="scientific">Oesophagostomum dentatum</name>
    <name type="common">Nodular worm</name>
    <dbReference type="NCBI Taxonomy" id="61180"/>
    <lineage>
        <taxon>Eukaryota</taxon>
        <taxon>Metazoa</taxon>
        <taxon>Ecdysozoa</taxon>
        <taxon>Nematoda</taxon>
        <taxon>Chromadorea</taxon>
        <taxon>Rhabditida</taxon>
        <taxon>Rhabditina</taxon>
        <taxon>Rhabditomorpha</taxon>
        <taxon>Strongyloidea</taxon>
        <taxon>Strongylidae</taxon>
        <taxon>Oesophagostomum</taxon>
    </lineage>
</organism>
<keyword evidence="14" id="KW-0966">Cell projection</keyword>
<dbReference type="SUPFAM" id="SSF52540">
    <property type="entry name" value="P-loop containing nucleoside triphosphate hydrolases"/>
    <property type="match status" value="1"/>
</dbReference>
<keyword evidence="7" id="KW-0963">Cytoplasm</keyword>
<evidence type="ECO:0000313" key="16">
    <source>
        <dbReference type="Proteomes" id="UP000053660"/>
    </source>
</evidence>
<dbReference type="GO" id="GO:0005874">
    <property type="term" value="C:microtubule"/>
    <property type="evidence" value="ECO:0007669"/>
    <property type="project" value="UniProtKB-KW"/>
</dbReference>
<dbReference type="PANTHER" id="PTHR13236:SF0">
    <property type="entry name" value="CYTOPLASMIC DYNEIN 2 LIGHT INTERMEDIATE CHAIN 1"/>
    <property type="match status" value="1"/>
</dbReference>
<keyword evidence="13" id="KW-0206">Cytoskeleton</keyword>
<keyword evidence="8" id="KW-0493">Microtubule</keyword>
<reference evidence="15 16" key="1">
    <citation type="submission" date="2014-03" db="EMBL/GenBank/DDBJ databases">
        <title>Draft genome of the hookworm Oesophagostomum dentatum.</title>
        <authorList>
            <person name="Mitreva M."/>
        </authorList>
    </citation>
    <scope>NUCLEOTIDE SEQUENCE [LARGE SCALE GENOMIC DNA]</scope>
    <source>
        <strain evidence="15 16">OD-Hann</strain>
    </source>
</reference>
<keyword evidence="6" id="KW-0217">Developmental protein</keyword>
<dbReference type="PANTHER" id="PTHR13236">
    <property type="entry name" value="DYNEIN 2 LIGHT INTERMEDIATE CHAIN, ISOFORM 2"/>
    <property type="match status" value="1"/>
</dbReference>
<evidence type="ECO:0000256" key="3">
    <source>
        <dbReference type="ARBA" id="ARBA00004430"/>
    </source>
</evidence>
<evidence type="ECO:0000313" key="15">
    <source>
        <dbReference type="EMBL" id="KHJ92912.1"/>
    </source>
</evidence>
<keyword evidence="12" id="KW-0505">Motor protein</keyword>